<feature type="domain" description="ABC transporter" evidence="5">
    <location>
        <begin position="5"/>
        <end position="246"/>
    </location>
</feature>
<dbReference type="EMBL" id="SGXC01000001">
    <property type="protein sequence ID" value="RZS85559.1"/>
    <property type="molecule type" value="Genomic_DNA"/>
</dbReference>
<keyword evidence="2" id="KW-1003">Cell membrane</keyword>
<evidence type="ECO:0000256" key="3">
    <source>
        <dbReference type="ARBA" id="ARBA00022741"/>
    </source>
</evidence>
<dbReference type="SMART" id="SM00382">
    <property type="entry name" value="AAA"/>
    <property type="match status" value="1"/>
</dbReference>
<evidence type="ECO:0000256" key="4">
    <source>
        <dbReference type="ARBA" id="ARBA00022840"/>
    </source>
</evidence>
<dbReference type="CDD" id="cd03219">
    <property type="entry name" value="ABC_Mj1267_LivG_branched"/>
    <property type="match status" value="1"/>
</dbReference>
<dbReference type="PANTHER" id="PTHR45772:SF2">
    <property type="entry name" value="ABC TRANSPORTER ATP-BINDING PROTEIN"/>
    <property type="match status" value="1"/>
</dbReference>
<keyword evidence="2" id="KW-0472">Membrane</keyword>
<dbReference type="OrthoDB" id="9781337at2"/>
<protein>
    <submittedName>
        <fullName evidence="6">Amino acid/amide ABC transporter ATP-binding protein 1 (HAAT family)</fullName>
    </submittedName>
</protein>
<dbReference type="Gene3D" id="3.40.50.300">
    <property type="entry name" value="P-loop containing nucleotide triphosphate hydrolases"/>
    <property type="match status" value="1"/>
</dbReference>
<accession>A0A4Q7NKK4</accession>
<sequence length="249" mass="26712">MAEILNASGLAKHYGALRVTDGLCMTLERGELHAVIGPNGAGKTTLINQLAGEIAPDDGTIRLKGRDITRAPVYRRALAGVGRSYQITSVFREFSVLENVMLAVQAGQGHSFRFWRPVRRDAGLAGPARSALGRVGLAYAAGRAAGALAHGEMRQLEIAMALAMRPEVLLLDEPMAGMSRQESAGLVDLLRELKRAYSIVLVEHDMDAVFALADRISVLSYGRVIACGTPEEIRGNDEVRAAYLGDGND</sequence>
<evidence type="ECO:0000313" key="6">
    <source>
        <dbReference type="EMBL" id="RZS85559.1"/>
    </source>
</evidence>
<dbReference type="InterPro" id="IPR003593">
    <property type="entry name" value="AAA+_ATPase"/>
</dbReference>
<comment type="caution">
    <text evidence="6">The sequence shown here is derived from an EMBL/GenBank/DDBJ whole genome shotgun (WGS) entry which is preliminary data.</text>
</comment>
<organism evidence="6 7">
    <name type="scientific">Pigmentiphaga kullae</name>
    <dbReference type="NCBI Taxonomy" id="151784"/>
    <lineage>
        <taxon>Bacteria</taxon>
        <taxon>Pseudomonadati</taxon>
        <taxon>Pseudomonadota</taxon>
        <taxon>Betaproteobacteria</taxon>
        <taxon>Burkholderiales</taxon>
        <taxon>Alcaligenaceae</taxon>
        <taxon>Pigmentiphaga</taxon>
    </lineage>
</organism>
<dbReference type="SUPFAM" id="SSF52540">
    <property type="entry name" value="P-loop containing nucleoside triphosphate hydrolases"/>
    <property type="match status" value="1"/>
</dbReference>
<dbReference type="Pfam" id="PF12399">
    <property type="entry name" value="BCA_ABC_TP_C"/>
    <property type="match status" value="1"/>
</dbReference>
<name>A0A4Q7NKK4_9BURK</name>
<keyword evidence="4 6" id="KW-0067">ATP-binding</keyword>
<keyword evidence="1" id="KW-0813">Transport</keyword>
<dbReference type="GO" id="GO:0005886">
    <property type="term" value="C:plasma membrane"/>
    <property type="evidence" value="ECO:0007669"/>
    <property type="project" value="TreeGrafter"/>
</dbReference>
<dbReference type="PROSITE" id="PS50893">
    <property type="entry name" value="ABC_TRANSPORTER_2"/>
    <property type="match status" value="1"/>
</dbReference>
<dbReference type="RefSeq" id="WP_130356762.1">
    <property type="nucleotide sequence ID" value="NZ_SGXC01000001.1"/>
</dbReference>
<evidence type="ECO:0000256" key="1">
    <source>
        <dbReference type="ARBA" id="ARBA00022448"/>
    </source>
</evidence>
<evidence type="ECO:0000259" key="5">
    <source>
        <dbReference type="PROSITE" id="PS50893"/>
    </source>
</evidence>
<evidence type="ECO:0000256" key="2">
    <source>
        <dbReference type="ARBA" id="ARBA00022475"/>
    </source>
</evidence>
<dbReference type="Pfam" id="PF00005">
    <property type="entry name" value="ABC_tran"/>
    <property type="match status" value="1"/>
</dbReference>
<gene>
    <name evidence="6" type="ORF">EV675_1588</name>
</gene>
<proteinExistence type="predicted"/>
<dbReference type="GO" id="GO:0016887">
    <property type="term" value="F:ATP hydrolysis activity"/>
    <property type="evidence" value="ECO:0007669"/>
    <property type="project" value="InterPro"/>
</dbReference>
<keyword evidence="3" id="KW-0547">Nucleotide-binding</keyword>
<dbReference type="InterPro" id="IPR003439">
    <property type="entry name" value="ABC_transporter-like_ATP-bd"/>
</dbReference>
<dbReference type="PANTHER" id="PTHR45772">
    <property type="entry name" value="CONSERVED COMPONENT OF ABC TRANSPORTER FOR NATURAL AMINO ACIDS-RELATED"/>
    <property type="match status" value="1"/>
</dbReference>
<dbReference type="InterPro" id="IPR032823">
    <property type="entry name" value="BCA_ABC_TP_C"/>
</dbReference>
<dbReference type="Proteomes" id="UP000292445">
    <property type="component" value="Unassembled WGS sequence"/>
</dbReference>
<dbReference type="GO" id="GO:0005524">
    <property type="term" value="F:ATP binding"/>
    <property type="evidence" value="ECO:0007669"/>
    <property type="project" value="UniProtKB-KW"/>
</dbReference>
<evidence type="ECO:0000313" key="7">
    <source>
        <dbReference type="Proteomes" id="UP000292445"/>
    </source>
</evidence>
<dbReference type="InterPro" id="IPR051120">
    <property type="entry name" value="ABC_AA/LPS_Transport"/>
</dbReference>
<dbReference type="AlphaFoldDB" id="A0A4Q7NKK4"/>
<reference evidence="6 7" key="1">
    <citation type="submission" date="2019-02" db="EMBL/GenBank/DDBJ databases">
        <title>Genomic Encyclopedia of Type Strains, Phase IV (KMG-IV): sequencing the most valuable type-strain genomes for metagenomic binning, comparative biology and taxonomic classification.</title>
        <authorList>
            <person name="Goeker M."/>
        </authorList>
    </citation>
    <scope>NUCLEOTIDE SEQUENCE [LARGE SCALE GENOMIC DNA]</scope>
    <source>
        <strain evidence="6 7">K24</strain>
    </source>
</reference>
<dbReference type="InterPro" id="IPR027417">
    <property type="entry name" value="P-loop_NTPase"/>
</dbReference>
<keyword evidence="7" id="KW-1185">Reference proteome</keyword>